<dbReference type="OrthoDB" id="1656124at2"/>
<keyword evidence="4" id="KW-1185">Reference proteome</keyword>
<dbReference type="Proteomes" id="UP000016721">
    <property type="component" value="Unassembled WGS sequence"/>
</dbReference>
<accession>U2NT74</accession>
<dbReference type="PANTHER" id="PTHR10579:SF43">
    <property type="entry name" value="ZINC FINGER (C3HC4-TYPE RING FINGER) FAMILY PROTEIN"/>
    <property type="match status" value="1"/>
</dbReference>
<dbReference type="Pfam" id="PF13519">
    <property type="entry name" value="VWA_2"/>
    <property type="match status" value="1"/>
</dbReference>
<reference evidence="3 4" key="1">
    <citation type="journal article" date="2013" name="Genome Announc.">
        <title>Draft Genome Sequence of the Hydrogen- and Ethanol-Producing Bacterium Clostridium intestinale Strain URNW.</title>
        <authorList>
            <person name="Lal S."/>
            <person name="Ramachandran U."/>
            <person name="Zhang X."/>
            <person name="Sparling R."/>
            <person name="Levin D.B."/>
        </authorList>
    </citation>
    <scope>NUCLEOTIDE SEQUENCE [LARGE SCALE GENOMIC DNA]</scope>
    <source>
        <strain evidence="3 4">URNW</strain>
    </source>
</reference>
<dbReference type="PROSITE" id="PS50234">
    <property type="entry name" value="VWFA"/>
    <property type="match status" value="2"/>
</dbReference>
<feature type="domain" description="VWFA" evidence="2">
    <location>
        <begin position="75"/>
        <end position="337"/>
    </location>
</feature>
<dbReference type="InterPro" id="IPR036465">
    <property type="entry name" value="vWFA_dom_sf"/>
</dbReference>
<evidence type="ECO:0000313" key="4">
    <source>
        <dbReference type="Proteomes" id="UP000016721"/>
    </source>
</evidence>
<dbReference type="Pfam" id="PF13768">
    <property type="entry name" value="VWA_3"/>
    <property type="match status" value="1"/>
</dbReference>
<feature type="domain" description="VWFA" evidence="2">
    <location>
        <begin position="495"/>
        <end position="709"/>
    </location>
</feature>
<proteinExistence type="predicted"/>
<organism evidence="3 4">
    <name type="scientific">Clostridium intestinale URNW</name>
    <dbReference type="NCBI Taxonomy" id="1294142"/>
    <lineage>
        <taxon>Bacteria</taxon>
        <taxon>Bacillati</taxon>
        <taxon>Bacillota</taxon>
        <taxon>Clostridia</taxon>
        <taxon>Eubacteriales</taxon>
        <taxon>Clostridiaceae</taxon>
        <taxon>Clostridium</taxon>
    </lineage>
</organism>
<dbReference type="RefSeq" id="WP_021800361.1">
    <property type="nucleotide sequence ID" value="NZ_KI273145.1"/>
</dbReference>
<feature type="transmembrane region" description="Helical" evidence="1">
    <location>
        <begin position="7"/>
        <end position="25"/>
    </location>
</feature>
<dbReference type="SUPFAM" id="SSF53300">
    <property type="entry name" value="vWA-like"/>
    <property type="match status" value="2"/>
</dbReference>
<dbReference type="AlphaFoldDB" id="U2NT74"/>
<comment type="caution">
    <text evidence="3">The sequence shown here is derived from an EMBL/GenBank/DDBJ whole genome shotgun (WGS) entry which is preliminary data.</text>
</comment>
<dbReference type="HOGENOM" id="CLU_307314_0_0_9"/>
<name>U2NT74_9CLOT</name>
<evidence type="ECO:0000256" key="1">
    <source>
        <dbReference type="SAM" id="Phobius"/>
    </source>
</evidence>
<dbReference type="InterPro" id="IPR051266">
    <property type="entry name" value="CLCR"/>
</dbReference>
<protein>
    <submittedName>
        <fullName evidence="3">von Willebrand factor, type A</fullName>
    </submittedName>
</protein>
<dbReference type="SMART" id="SM00327">
    <property type="entry name" value="VWA"/>
    <property type="match status" value="2"/>
</dbReference>
<dbReference type="Gene3D" id="3.40.50.410">
    <property type="entry name" value="von Willebrand factor, type A domain"/>
    <property type="match status" value="2"/>
</dbReference>
<keyword evidence="1" id="KW-0472">Membrane</keyword>
<gene>
    <name evidence="3" type="ORF">CINTURNW_0274</name>
</gene>
<dbReference type="STRING" id="1294142.CINTURNW_0274"/>
<dbReference type="CDD" id="cd00198">
    <property type="entry name" value="vWFA"/>
    <property type="match status" value="1"/>
</dbReference>
<dbReference type="PATRIC" id="fig|1294142.3.peg.273"/>
<dbReference type="EMBL" id="APJA01000004">
    <property type="protein sequence ID" value="ERK32388.1"/>
    <property type="molecule type" value="Genomic_DNA"/>
</dbReference>
<sequence>MKNKKKVFRNISFVITLLFIGTLFYNNINVKAVDKTPSLKVDFSANPNPVVVGEDVDITCTITPQPFEIARPEKEIVLVLDVSGSMSDEIEVEYCKEPSFLGYCAVHFGQRAGHVISSKTKMEAAKEAARNFVDKMKTVENLKIGIVAFSSYGIINPKEKTTSILDKTYGENFYQTYGYNLISSSDTTTLNTIINNLGAEGGTNTGDGLRNAAYLLNKSSSTANKTIVLMTDGLPTFSSHISNKNSNSFNDITKATGGYPNNTGNGTADNGDSTYAKTIGAIIKQKGYNIYSIGYGLGNSNSTSNILLKSIHESMGGTTGNFFADDSGSIDAIFNNIGDKIIDSYEVKDVEINLNLSEDFQLGTGVSKVTLPEDKKIVYRKAANSTSTVTRYEANPVQFTFKVKANKESTNIGGTSFGSGTVTYKDWYGKDESVALNPINIKVNPLNNVPNIRATLLSATPNPVYPGEEVEISYRITPEAFTTKSLRTESGVIDEAIFVTDLSQKMGQNQRMSQLQNGVVNSVLNKSSLSITKFGIIGYNSSVTVGDRNNISDPKNVSMKKTTNVNELLAPLFDIKDANSKDGFRKIFQEGMLKTSSDNARNIDEALNTAKNIFDKFGNPENSKAIILIDTGTSTYSKSIATEIRNKGYKIITVDLKNDTSTTLQRLHSDLGGIVNSVENNNDYLYGTFSDGQNYNSVDADMLKVANRLIDGTIIKAYESISPNLFFDLNDNFDYVDGSASSNLSDITTDGNKLKFQVSPISYTNTGKTADGSYEYTAPEYTVSFKVKIKDGKSGDLSFATNPAINEIDSYKNYISYTKFNNIENRLLVDTPIITINNSDIQHGVYEGITNPSPIYSGNTREFAKGAMVPMAALFNTVRNENNIRLTISPQLTVKDSVKIYSVGANGELQFIANMSVSNNVYSYNLNVTSVTKILVLYNVTLPESAGTHTNTIYVGAESKDAEIKVKDESLPDLF</sequence>
<keyword evidence="1" id="KW-0812">Transmembrane</keyword>
<dbReference type="InterPro" id="IPR002035">
    <property type="entry name" value="VWF_A"/>
</dbReference>
<dbReference type="eggNOG" id="COG2304">
    <property type="taxonomic scope" value="Bacteria"/>
</dbReference>
<evidence type="ECO:0000313" key="3">
    <source>
        <dbReference type="EMBL" id="ERK32388.1"/>
    </source>
</evidence>
<keyword evidence="1" id="KW-1133">Transmembrane helix</keyword>
<evidence type="ECO:0000259" key="2">
    <source>
        <dbReference type="PROSITE" id="PS50234"/>
    </source>
</evidence>
<dbReference type="PANTHER" id="PTHR10579">
    <property type="entry name" value="CALCIUM-ACTIVATED CHLORIDE CHANNEL REGULATOR"/>
    <property type="match status" value="1"/>
</dbReference>